<evidence type="ECO:0000313" key="1">
    <source>
        <dbReference type="EMBL" id="RXG28705.1"/>
    </source>
</evidence>
<organism evidence="2 3">
    <name type="scientific">Leeuwenhoekiella palythoae</name>
    <dbReference type="NCBI Taxonomy" id="573501"/>
    <lineage>
        <taxon>Bacteria</taxon>
        <taxon>Pseudomonadati</taxon>
        <taxon>Bacteroidota</taxon>
        <taxon>Flavobacteriia</taxon>
        <taxon>Flavobacteriales</taxon>
        <taxon>Flavobacteriaceae</taxon>
        <taxon>Leeuwenhoekiella</taxon>
    </lineage>
</organism>
<gene>
    <name evidence="1" type="ORF">DSM01_2166</name>
    <name evidence="2" type="ORF">SAMN04487999_0308</name>
</gene>
<dbReference type="OrthoDB" id="1421826at2"/>
<dbReference type="Pfam" id="PF09844">
    <property type="entry name" value="DUF2071"/>
    <property type="match status" value="1"/>
</dbReference>
<dbReference type="InterPro" id="IPR018644">
    <property type="entry name" value="DUF2071"/>
</dbReference>
<dbReference type="STRING" id="573501.SAMN04487999_0308"/>
<keyword evidence="4" id="KW-1185">Reference proteome</keyword>
<dbReference type="EMBL" id="FQXT01000001">
    <property type="protein sequence ID" value="SHH48396.1"/>
    <property type="molecule type" value="Genomic_DNA"/>
</dbReference>
<sequence length="236" mass="27718">MSFLTASWKKLCFANYAIDPEILLPYVPAHTELDFFDGKCYVSLVGFLFDDVKLKGITIPFHKRFEEINLRFYVKHFDGKQWKRGTVFISEIVQKPAIAWVANTLYNEQYSVYKMHYKHDLNHDENFFSYGIELEEQWQLFQVATAPEPTTYAPGSITEFITEHFWGYSRKSATESWEYEVKHPLWKAYDVLDYEIIFDFEKLYGEAFAELATRDPDSIQCMDGSAISIEGKKLIK</sequence>
<dbReference type="RefSeq" id="WP_072979618.1">
    <property type="nucleotide sequence ID" value="NZ_FQXT01000001.1"/>
</dbReference>
<dbReference type="EMBL" id="QOVN01000004">
    <property type="protein sequence ID" value="RXG28705.1"/>
    <property type="molecule type" value="Genomic_DNA"/>
</dbReference>
<accession>A0A1M5TCI1</accession>
<evidence type="ECO:0000313" key="4">
    <source>
        <dbReference type="Proteomes" id="UP000290037"/>
    </source>
</evidence>
<name>A0A1M5TCI1_9FLAO</name>
<proteinExistence type="predicted"/>
<reference evidence="2" key="2">
    <citation type="submission" date="2016-11" db="EMBL/GenBank/DDBJ databases">
        <authorList>
            <person name="Jaros S."/>
            <person name="Januszkiewicz K."/>
            <person name="Wedrychowicz H."/>
        </authorList>
    </citation>
    <scope>NUCLEOTIDE SEQUENCE [LARGE SCALE GENOMIC DNA]</scope>
    <source>
        <strain evidence="2">DSM 19859</strain>
    </source>
</reference>
<evidence type="ECO:0008006" key="5">
    <source>
        <dbReference type="Google" id="ProtNLM"/>
    </source>
</evidence>
<protein>
    <recommendedName>
        <fullName evidence="5">DUF2071 domain-containing protein</fullName>
    </recommendedName>
</protein>
<evidence type="ECO:0000313" key="2">
    <source>
        <dbReference type="EMBL" id="SHH48396.1"/>
    </source>
</evidence>
<dbReference type="AlphaFoldDB" id="A0A1M5TCI1"/>
<dbReference type="PANTHER" id="PTHR39186">
    <property type="entry name" value="DUF2071 FAMILY PROTEIN"/>
    <property type="match status" value="1"/>
</dbReference>
<dbReference type="Proteomes" id="UP000184240">
    <property type="component" value="Unassembled WGS sequence"/>
</dbReference>
<dbReference type="Proteomes" id="UP000290037">
    <property type="component" value="Unassembled WGS sequence"/>
</dbReference>
<reference evidence="3" key="1">
    <citation type="submission" date="2016-11" db="EMBL/GenBank/DDBJ databases">
        <authorList>
            <person name="Varghese N."/>
            <person name="Submissions S."/>
        </authorList>
    </citation>
    <scope>NUCLEOTIDE SEQUENCE [LARGE SCALE GENOMIC DNA]</scope>
    <source>
        <strain evidence="3">DSM 19859</strain>
    </source>
</reference>
<evidence type="ECO:0000313" key="3">
    <source>
        <dbReference type="Proteomes" id="UP000184240"/>
    </source>
</evidence>
<reference evidence="1 4" key="3">
    <citation type="submission" date="2018-07" db="EMBL/GenBank/DDBJ databases">
        <title>Leeuwenhoekiella genomics.</title>
        <authorList>
            <person name="Tahon G."/>
            <person name="Willems A."/>
        </authorList>
    </citation>
    <scope>NUCLEOTIDE SEQUENCE [LARGE SCALE GENOMIC DNA]</scope>
    <source>
        <strain evidence="1 4">LMG 24856</strain>
    </source>
</reference>
<dbReference type="PANTHER" id="PTHR39186:SF1">
    <property type="entry name" value="DUF2071 DOMAIN-CONTAINING PROTEIN"/>
    <property type="match status" value="1"/>
</dbReference>